<dbReference type="Pfam" id="PF00861">
    <property type="entry name" value="Ribosomal_L18p"/>
    <property type="match status" value="1"/>
</dbReference>
<evidence type="ECO:0000256" key="4">
    <source>
        <dbReference type="ARBA" id="ARBA00022980"/>
    </source>
</evidence>
<evidence type="ECO:0000256" key="2">
    <source>
        <dbReference type="ARBA" id="ARBA00022730"/>
    </source>
</evidence>
<sequence>MAQLIREREAQRVKRHRRIRQKVVGTLDHPRLSVYKSARHLYAQLIDDLSGHTLVYVSTLDKALGKGCNIEAAKSVGKLLAERARKEGIKKVVFDRGGYPYHGVVKALAESAREGGLVF</sequence>
<name>A0A1F5UPC2_FRAXR</name>
<evidence type="ECO:0000256" key="6">
    <source>
        <dbReference type="ARBA" id="ARBA00035197"/>
    </source>
</evidence>
<keyword evidence="4 7" id="KW-0689">Ribosomal protein</keyword>
<dbReference type="Gene3D" id="3.30.420.100">
    <property type="match status" value="1"/>
</dbReference>
<dbReference type="SUPFAM" id="SSF53137">
    <property type="entry name" value="Translational machinery components"/>
    <property type="match status" value="1"/>
</dbReference>
<dbReference type="GO" id="GO:0005737">
    <property type="term" value="C:cytoplasm"/>
    <property type="evidence" value="ECO:0007669"/>
    <property type="project" value="UniProtKB-ARBA"/>
</dbReference>
<comment type="similarity">
    <text evidence="1 7">Belongs to the universal ribosomal protein uL18 family.</text>
</comment>
<evidence type="ECO:0000256" key="1">
    <source>
        <dbReference type="ARBA" id="ARBA00007116"/>
    </source>
</evidence>
<dbReference type="CDD" id="cd00432">
    <property type="entry name" value="Ribosomal_L18_L5e"/>
    <property type="match status" value="1"/>
</dbReference>
<dbReference type="GO" id="GO:0005840">
    <property type="term" value="C:ribosome"/>
    <property type="evidence" value="ECO:0007669"/>
    <property type="project" value="UniProtKB-KW"/>
</dbReference>
<keyword evidence="5 7" id="KW-0687">Ribonucleoprotein</keyword>
<dbReference type="FunFam" id="3.30.420.100:FF:000001">
    <property type="entry name" value="50S ribosomal protein L18"/>
    <property type="match status" value="1"/>
</dbReference>
<dbReference type="PANTHER" id="PTHR12899">
    <property type="entry name" value="39S RIBOSOMAL PROTEIN L18, MITOCHONDRIAL"/>
    <property type="match status" value="1"/>
</dbReference>
<evidence type="ECO:0000313" key="8">
    <source>
        <dbReference type="EMBL" id="OGF53007.1"/>
    </source>
</evidence>
<dbReference type="Proteomes" id="UP000179157">
    <property type="component" value="Unassembled WGS sequence"/>
</dbReference>
<dbReference type="GO" id="GO:0003735">
    <property type="term" value="F:structural constituent of ribosome"/>
    <property type="evidence" value="ECO:0007669"/>
    <property type="project" value="InterPro"/>
</dbReference>
<organism evidence="8 9">
    <name type="scientific">Fraserbacteria sp. (strain RBG_16_55_9)</name>
    <dbReference type="NCBI Taxonomy" id="1817864"/>
    <lineage>
        <taxon>Bacteria</taxon>
        <taxon>Candidatus Fraseribacteriota</taxon>
    </lineage>
</organism>
<dbReference type="GO" id="GO:0006412">
    <property type="term" value="P:translation"/>
    <property type="evidence" value="ECO:0007669"/>
    <property type="project" value="UniProtKB-UniRule"/>
</dbReference>
<evidence type="ECO:0000256" key="7">
    <source>
        <dbReference type="HAMAP-Rule" id="MF_01337"/>
    </source>
</evidence>
<gene>
    <name evidence="7" type="primary">rplR</name>
    <name evidence="8" type="ORF">A2Z21_08575</name>
</gene>
<evidence type="ECO:0000256" key="5">
    <source>
        <dbReference type="ARBA" id="ARBA00023274"/>
    </source>
</evidence>
<dbReference type="GO" id="GO:0008097">
    <property type="term" value="F:5S rRNA binding"/>
    <property type="evidence" value="ECO:0007669"/>
    <property type="project" value="TreeGrafter"/>
</dbReference>
<comment type="subunit">
    <text evidence="7">Part of the 50S ribosomal subunit; part of the 5S rRNA/L5/L18/L25 subcomplex. Contacts the 5S and 23S rRNAs.</text>
</comment>
<dbReference type="AlphaFoldDB" id="A0A1F5UPC2"/>
<dbReference type="HAMAP" id="MF_01337_B">
    <property type="entry name" value="Ribosomal_uL18_B"/>
    <property type="match status" value="1"/>
</dbReference>
<evidence type="ECO:0000256" key="3">
    <source>
        <dbReference type="ARBA" id="ARBA00022884"/>
    </source>
</evidence>
<keyword evidence="2 7" id="KW-0699">rRNA-binding</keyword>
<comment type="function">
    <text evidence="7">This is one of the proteins that bind and probably mediate the attachment of the 5S RNA into the large ribosomal subunit, where it forms part of the central protuberance.</text>
</comment>
<dbReference type="GO" id="GO:1990904">
    <property type="term" value="C:ribonucleoprotein complex"/>
    <property type="evidence" value="ECO:0007669"/>
    <property type="project" value="UniProtKB-KW"/>
</dbReference>
<dbReference type="PANTHER" id="PTHR12899:SF3">
    <property type="entry name" value="LARGE RIBOSOMAL SUBUNIT PROTEIN UL18M"/>
    <property type="match status" value="1"/>
</dbReference>
<comment type="caution">
    <text evidence="8">The sequence shown here is derived from an EMBL/GenBank/DDBJ whole genome shotgun (WGS) entry which is preliminary data.</text>
</comment>
<dbReference type="STRING" id="1817864.A2Z21_08575"/>
<dbReference type="InterPro" id="IPR005484">
    <property type="entry name" value="Ribosomal_uL18_bac/plant/anim"/>
</dbReference>
<dbReference type="EMBL" id="MFGX01000122">
    <property type="protein sequence ID" value="OGF53007.1"/>
    <property type="molecule type" value="Genomic_DNA"/>
</dbReference>
<reference evidence="8 9" key="1">
    <citation type="journal article" date="2016" name="Nat. Commun.">
        <title>Thousands of microbial genomes shed light on interconnected biogeochemical processes in an aquifer system.</title>
        <authorList>
            <person name="Anantharaman K."/>
            <person name="Brown C.T."/>
            <person name="Hug L.A."/>
            <person name="Sharon I."/>
            <person name="Castelle C.J."/>
            <person name="Probst A.J."/>
            <person name="Thomas B.C."/>
            <person name="Singh A."/>
            <person name="Wilkins M.J."/>
            <person name="Karaoz U."/>
            <person name="Brodie E.L."/>
            <person name="Williams K.H."/>
            <person name="Hubbard S.S."/>
            <person name="Banfield J.F."/>
        </authorList>
    </citation>
    <scope>NUCLEOTIDE SEQUENCE [LARGE SCALE GENOMIC DNA]</scope>
    <source>
        <strain evidence="9">RBG_16_55_9</strain>
    </source>
</reference>
<keyword evidence="3 7" id="KW-0694">RNA-binding</keyword>
<dbReference type="InterPro" id="IPR057268">
    <property type="entry name" value="Ribosomal_L18"/>
</dbReference>
<evidence type="ECO:0000313" key="9">
    <source>
        <dbReference type="Proteomes" id="UP000179157"/>
    </source>
</evidence>
<proteinExistence type="inferred from homology"/>
<accession>A0A1F5UPC2</accession>
<protein>
    <recommendedName>
        <fullName evidence="6 7">Large ribosomal subunit protein uL18</fullName>
    </recommendedName>
</protein>
<dbReference type="InterPro" id="IPR004389">
    <property type="entry name" value="Ribosomal_uL18_bac-type"/>
</dbReference>
<dbReference type="NCBIfam" id="TIGR00060">
    <property type="entry name" value="L18_bact"/>
    <property type="match status" value="1"/>
</dbReference>